<reference evidence="9" key="1">
    <citation type="submission" date="2023-10" db="EMBL/GenBank/DDBJ databases">
        <title>Genome assemblies of two species of porcelain crab, Petrolisthes cinctipes and Petrolisthes manimaculis (Anomura: Porcellanidae).</title>
        <authorList>
            <person name="Angst P."/>
        </authorList>
    </citation>
    <scope>NUCLEOTIDE SEQUENCE</scope>
    <source>
        <strain evidence="9">PB745_01</strain>
        <tissue evidence="9">Gill</tissue>
    </source>
</reference>
<dbReference type="EMBL" id="JAWQEG010001704">
    <property type="protein sequence ID" value="KAK3877244.1"/>
    <property type="molecule type" value="Genomic_DNA"/>
</dbReference>
<comment type="subcellular location">
    <subcellularLocation>
        <location evidence="1">Membrane</location>
        <topology evidence="1">Single-pass membrane protein</topology>
    </subcellularLocation>
</comment>
<keyword evidence="3 7" id="KW-1133">Transmembrane helix</keyword>
<feature type="transmembrane region" description="Helical" evidence="7">
    <location>
        <begin position="176"/>
        <end position="199"/>
    </location>
</feature>
<keyword evidence="4 6" id="KW-0175">Coiled coil</keyword>
<dbReference type="GO" id="GO:0016020">
    <property type="term" value="C:membrane"/>
    <property type="evidence" value="ECO:0007669"/>
    <property type="project" value="UniProtKB-SubCell"/>
</dbReference>
<keyword evidence="2 7" id="KW-0812">Transmembrane</keyword>
<evidence type="ECO:0000313" key="10">
    <source>
        <dbReference type="Proteomes" id="UP001286313"/>
    </source>
</evidence>
<dbReference type="PANTHER" id="PTHR21377">
    <property type="entry name" value="PROTEIN FAM210B, MITOCHONDRIAL"/>
    <property type="match status" value="1"/>
</dbReference>
<dbReference type="Gene3D" id="1.20.120.20">
    <property type="entry name" value="Apolipoprotein"/>
    <property type="match status" value="1"/>
</dbReference>
<organism evidence="9 10">
    <name type="scientific">Petrolisthes cinctipes</name>
    <name type="common">Flat porcelain crab</name>
    <dbReference type="NCBI Taxonomy" id="88211"/>
    <lineage>
        <taxon>Eukaryota</taxon>
        <taxon>Metazoa</taxon>
        <taxon>Ecdysozoa</taxon>
        <taxon>Arthropoda</taxon>
        <taxon>Crustacea</taxon>
        <taxon>Multicrustacea</taxon>
        <taxon>Malacostraca</taxon>
        <taxon>Eumalacostraca</taxon>
        <taxon>Eucarida</taxon>
        <taxon>Decapoda</taxon>
        <taxon>Pleocyemata</taxon>
        <taxon>Anomura</taxon>
        <taxon>Galatheoidea</taxon>
        <taxon>Porcellanidae</taxon>
        <taxon>Petrolisthes</taxon>
    </lineage>
</organism>
<feature type="domain" description="DUF1279" evidence="8">
    <location>
        <begin position="167"/>
        <end position="253"/>
    </location>
</feature>
<evidence type="ECO:0000256" key="4">
    <source>
        <dbReference type="ARBA" id="ARBA00023054"/>
    </source>
</evidence>
<evidence type="ECO:0000256" key="5">
    <source>
        <dbReference type="ARBA" id="ARBA00023136"/>
    </source>
</evidence>
<name>A0AAE1FN50_PETCI</name>
<protein>
    <recommendedName>
        <fullName evidence="8">DUF1279 domain-containing protein</fullName>
    </recommendedName>
</protein>
<gene>
    <name evidence="9" type="ORF">Pcinc_018043</name>
</gene>
<feature type="coiled-coil region" evidence="6">
    <location>
        <begin position="275"/>
        <end position="368"/>
    </location>
</feature>
<dbReference type="AlphaFoldDB" id="A0AAE1FN50"/>
<proteinExistence type="predicted"/>
<evidence type="ECO:0000256" key="6">
    <source>
        <dbReference type="SAM" id="Coils"/>
    </source>
</evidence>
<sequence>MLQRATPVIFPYLCRGFERSVIQASCHSIKCRWRSLAAMIEGERGLSHVARAGNRLDAGHQRDCVQSLLAHRHYSVIPKRMSTMFHTAVSLRPQMTALPLWAYPETTVNACHVRLYSTKPPSSESVPHDENCNRIKAAETGKEKETAGKEAGQMVDKDTEKKFSLVQKFKLMYKQYWYVLIPVHVVTSIVWYGSFFIAAKSGVDIVPMMEKLGAGEKILSHLQNSNAGYYAIAYAMYKIATPARYTITLGGTTISINYLKKHGYIKPVPSPEQLKEMYEDKREEFIEKKEEIVEKYQEKRDEIVDRYQERKEEIVGKYQEKKGELKERVAEKKEELREKVAEKKEELKDKLEERKEKFEQARDSLRKQR</sequence>
<dbReference type="Proteomes" id="UP001286313">
    <property type="component" value="Unassembled WGS sequence"/>
</dbReference>
<evidence type="ECO:0000256" key="2">
    <source>
        <dbReference type="ARBA" id="ARBA00022692"/>
    </source>
</evidence>
<evidence type="ECO:0000256" key="1">
    <source>
        <dbReference type="ARBA" id="ARBA00004167"/>
    </source>
</evidence>
<dbReference type="Pfam" id="PF06916">
    <property type="entry name" value="FAM210A-B_dom"/>
    <property type="match status" value="1"/>
</dbReference>
<comment type="caution">
    <text evidence="9">The sequence shown here is derived from an EMBL/GenBank/DDBJ whole genome shotgun (WGS) entry which is preliminary data.</text>
</comment>
<accession>A0AAE1FN50</accession>
<evidence type="ECO:0000256" key="7">
    <source>
        <dbReference type="SAM" id="Phobius"/>
    </source>
</evidence>
<keyword evidence="5 7" id="KW-0472">Membrane</keyword>
<dbReference type="InterPro" id="IPR009688">
    <property type="entry name" value="FAM210A/B-like_dom"/>
</dbReference>
<dbReference type="PANTHER" id="PTHR21377:SF1">
    <property type="entry name" value="PROTEIN FAM210A"/>
    <property type="match status" value="1"/>
</dbReference>
<evidence type="ECO:0000256" key="3">
    <source>
        <dbReference type="ARBA" id="ARBA00022989"/>
    </source>
</evidence>
<dbReference type="InterPro" id="IPR045866">
    <property type="entry name" value="FAM210A/B-like"/>
</dbReference>
<evidence type="ECO:0000259" key="8">
    <source>
        <dbReference type="Pfam" id="PF06916"/>
    </source>
</evidence>
<keyword evidence="10" id="KW-1185">Reference proteome</keyword>
<evidence type="ECO:0000313" key="9">
    <source>
        <dbReference type="EMBL" id="KAK3877244.1"/>
    </source>
</evidence>
<dbReference type="GO" id="GO:0005739">
    <property type="term" value="C:mitochondrion"/>
    <property type="evidence" value="ECO:0007669"/>
    <property type="project" value="TreeGrafter"/>
</dbReference>